<comment type="caution">
    <text evidence="3">The sequence shown here is derived from an EMBL/GenBank/DDBJ whole genome shotgun (WGS) entry which is preliminary data.</text>
</comment>
<evidence type="ECO:0008006" key="5">
    <source>
        <dbReference type="Google" id="ProtNLM"/>
    </source>
</evidence>
<keyword evidence="4" id="KW-1185">Reference proteome</keyword>
<keyword evidence="2" id="KW-0732">Signal</keyword>
<dbReference type="Pfam" id="PF20773">
    <property type="entry name" value="InhA-like_MAM"/>
    <property type="match status" value="1"/>
</dbReference>
<name>A0A7Y9E838_9ACTN</name>
<accession>A0A7Y9E838</accession>
<protein>
    <recommendedName>
        <fullName evidence="5">Immune inhibitor A peptidase M6</fullName>
    </recommendedName>
</protein>
<dbReference type="Proteomes" id="UP000535511">
    <property type="component" value="Unassembled WGS sequence"/>
</dbReference>
<evidence type="ECO:0000313" key="3">
    <source>
        <dbReference type="EMBL" id="NYD42702.1"/>
    </source>
</evidence>
<organism evidence="3 4">
    <name type="scientific">Nocardioides panaciterrulae</name>
    <dbReference type="NCBI Taxonomy" id="661492"/>
    <lineage>
        <taxon>Bacteria</taxon>
        <taxon>Bacillati</taxon>
        <taxon>Actinomycetota</taxon>
        <taxon>Actinomycetes</taxon>
        <taxon>Propionibacteriales</taxon>
        <taxon>Nocardioidaceae</taxon>
        <taxon>Nocardioides</taxon>
    </lineage>
</organism>
<feature type="signal peptide" evidence="2">
    <location>
        <begin position="1"/>
        <end position="27"/>
    </location>
</feature>
<proteinExistence type="predicted"/>
<reference evidence="3 4" key="1">
    <citation type="submission" date="2020-07" db="EMBL/GenBank/DDBJ databases">
        <title>Sequencing the genomes of 1000 actinobacteria strains.</title>
        <authorList>
            <person name="Klenk H.-P."/>
        </authorList>
    </citation>
    <scope>NUCLEOTIDE SEQUENCE [LARGE SCALE GENOMIC DNA]</scope>
    <source>
        <strain evidence="3 4">DSM 21350</strain>
    </source>
</reference>
<gene>
    <name evidence="3" type="ORF">BJZ21_002785</name>
</gene>
<feature type="region of interest" description="Disordered" evidence="1">
    <location>
        <begin position="28"/>
        <end position="69"/>
    </location>
</feature>
<dbReference type="AlphaFoldDB" id="A0A7Y9E838"/>
<sequence length="774" mass="83065">MHRWTRARALTAAGALALTGLSLSSQAAVADSSHPHPAPTANPAGTADDVRPDSPDLNGGKPLPLDKAASRQAIKEANRDALRGRPMTIGQQKTWLANDDTDGSVYLKRYTLRGVGKHVQVWVANDRAFPTDDCRNNLGTTDVTDAQVHQFVNAFDDHMYPIESKAFSKPPRLDGSESLIAGPVLKDPNYYKVGKRQSDDIVVLVDNVRDANFYDPTTPDGQTYIAGFFSSQFNDYTGRNVMTIDAFDWRHRTGANPPDDSSDPAWAQCGLTGKPRAHDYEGTFAHEYQHLLEHYQDSDEVSWINEGLSDWAQTATGYVNPNTSPKADDADSHLGCIQGYLPRSYGGPENSLTRWGDQGGPEILCDYGAAYSFMEYLDSHFGDDFMSALHRAQGNGLAGLDAVLDQSGKRMSAQTLLHRWAAGLALDHAVDRNGHRLVGGGVKHYTTETLKARIKWGDPQAYDTPGAPSNGADYVRLRDAAGKFLPAGDIESIDFAGAGTLPTDPVMWKADSTPPDSVPADADGNGTCDDVNAGLPDGTGPAALWSDCGDELDNSIVRQVTVPADDPTLSFDALYDIEEGWDFGMAQVSTDGGASWKSLALTDATSDHDPDAEARITAQLPGLTGSSDGWTTEKADLSDYAGKQVLINFRYLTDAAYELGGFWVRNVQVGGTTVPTDSLDGWKSITQTHPVAVAGYTVQLVGLGGRKAPAYHKTLKLDGSFHGSLSGDAIAKALGESRKVGAVVMYDDPTELSTKYAPYTLTVNGVAQPGGGQQ</sequence>
<dbReference type="RefSeq" id="WP_179664302.1">
    <property type="nucleotide sequence ID" value="NZ_JACCBG010000001.1"/>
</dbReference>
<evidence type="ECO:0000256" key="1">
    <source>
        <dbReference type="SAM" id="MobiDB-lite"/>
    </source>
</evidence>
<evidence type="ECO:0000313" key="4">
    <source>
        <dbReference type="Proteomes" id="UP000535511"/>
    </source>
</evidence>
<feature type="chain" id="PRO_5039226739" description="Immune inhibitor A peptidase M6" evidence="2">
    <location>
        <begin position="28"/>
        <end position="774"/>
    </location>
</feature>
<dbReference type="EMBL" id="JACCBG010000001">
    <property type="protein sequence ID" value="NYD42702.1"/>
    <property type="molecule type" value="Genomic_DNA"/>
</dbReference>
<evidence type="ECO:0000256" key="2">
    <source>
        <dbReference type="SAM" id="SignalP"/>
    </source>
</evidence>